<dbReference type="AlphaFoldDB" id="A0A9X3A2Z0"/>
<comment type="caution">
    <text evidence="2">The sequence shown here is derived from an EMBL/GenBank/DDBJ whole genome shotgun (WGS) entry which is preliminary data.</text>
</comment>
<proteinExistence type="predicted"/>
<gene>
    <name evidence="2" type="ORF">NZH93_22330</name>
</gene>
<accession>A0A9X3A2Z0</accession>
<reference evidence="2" key="1">
    <citation type="submission" date="2022-08" db="EMBL/GenBank/DDBJ databases">
        <authorList>
            <person name="Tistechok S."/>
            <person name="Samborskyy M."/>
            <person name="Roman I."/>
        </authorList>
    </citation>
    <scope>NUCLEOTIDE SEQUENCE</scope>
    <source>
        <strain evidence="2">DSM 103496</strain>
    </source>
</reference>
<feature type="domain" description="N-acetyltransferase" evidence="1">
    <location>
        <begin position="116"/>
        <end position="250"/>
    </location>
</feature>
<dbReference type="SUPFAM" id="SSF55729">
    <property type="entry name" value="Acyl-CoA N-acyltransferases (Nat)"/>
    <property type="match status" value="1"/>
</dbReference>
<dbReference type="PROSITE" id="PS51186">
    <property type="entry name" value="GNAT"/>
    <property type="match status" value="1"/>
</dbReference>
<dbReference type="RefSeq" id="WP_259625102.1">
    <property type="nucleotide sequence ID" value="NZ_JANYMP010000010.1"/>
</dbReference>
<evidence type="ECO:0000259" key="1">
    <source>
        <dbReference type="PROSITE" id="PS51186"/>
    </source>
</evidence>
<dbReference type="InterPro" id="IPR016181">
    <property type="entry name" value="Acyl_CoA_acyltransferase"/>
</dbReference>
<evidence type="ECO:0000313" key="2">
    <source>
        <dbReference type="EMBL" id="MCS7479608.1"/>
    </source>
</evidence>
<dbReference type="GO" id="GO:0016747">
    <property type="term" value="F:acyltransferase activity, transferring groups other than amino-acyl groups"/>
    <property type="evidence" value="ECO:0007669"/>
    <property type="project" value="InterPro"/>
</dbReference>
<name>A0A9X3A2Z0_9PSEU</name>
<dbReference type="EMBL" id="JANYMP010000010">
    <property type="protein sequence ID" value="MCS7479608.1"/>
    <property type="molecule type" value="Genomic_DNA"/>
</dbReference>
<dbReference type="InterPro" id="IPR000182">
    <property type="entry name" value="GNAT_dom"/>
</dbReference>
<evidence type="ECO:0000313" key="3">
    <source>
        <dbReference type="Proteomes" id="UP001141259"/>
    </source>
</evidence>
<keyword evidence="3" id="KW-1185">Reference proteome</keyword>
<dbReference type="Gene3D" id="3.40.630.30">
    <property type="match status" value="1"/>
</dbReference>
<protein>
    <submittedName>
        <fullName evidence="2">GNAT family N-acetyltransferase</fullName>
    </submittedName>
</protein>
<organism evidence="2 3">
    <name type="scientific">Umezawaea endophytica</name>
    <dbReference type="NCBI Taxonomy" id="1654476"/>
    <lineage>
        <taxon>Bacteria</taxon>
        <taxon>Bacillati</taxon>
        <taxon>Actinomycetota</taxon>
        <taxon>Actinomycetes</taxon>
        <taxon>Pseudonocardiales</taxon>
        <taxon>Pseudonocardiaceae</taxon>
        <taxon>Umezawaea</taxon>
    </lineage>
</organism>
<sequence>MDKQAVLAAFDHQVRRHPVTEGVVERESTVVRTIGAGWTGVEWSALDESCADAVIAAQVARFAGVPWEWKHYSYDSPADLPARLVAAGLVAEPSETLLVAEVAALRLEVVAPEGVELVPVVDRAGVEALVAVHDEVFGGDHSAVGELVLAGLGREPSAVAAVVAMAGGVPVSAARVEFHAGSEFAGLWGGGTVPGWRGRGVFRALVAFRAAQAAARGFRYLQVDATSDSLPILRRLGFVELAVTTPFACR</sequence>
<dbReference type="Proteomes" id="UP001141259">
    <property type="component" value="Unassembled WGS sequence"/>
</dbReference>